<dbReference type="AlphaFoldDB" id="A0A7J6IZA6"/>
<gene>
    <name evidence="1" type="ORF">CGGC5_v008867</name>
</gene>
<name>A0A7J6IZA6_COLFN</name>
<proteinExistence type="predicted"/>
<dbReference type="InParanoid" id="A0A7J6IZA6"/>
<reference evidence="1 2" key="1">
    <citation type="submission" date="2012-08" db="EMBL/GenBank/DDBJ databases">
        <authorList>
            <person name="Gan P.H.P."/>
            <person name="Ikeda K."/>
            <person name="Irieda H."/>
            <person name="Narusaka M."/>
            <person name="O'Connell R.J."/>
            <person name="Narusaka Y."/>
            <person name="Takano Y."/>
            <person name="Kubo Y."/>
            <person name="Shirasu K."/>
        </authorList>
    </citation>
    <scope>NUCLEOTIDE SEQUENCE [LARGE SCALE GENOMIC DNA]</scope>
    <source>
        <strain evidence="1 2">Nara gc5</strain>
    </source>
</reference>
<dbReference type="EMBL" id="ANPB02000005">
    <property type="protein sequence ID" value="KAF4482466.1"/>
    <property type="molecule type" value="Genomic_DNA"/>
</dbReference>
<evidence type="ECO:0000313" key="2">
    <source>
        <dbReference type="Proteomes" id="UP000011096"/>
    </source>
</evidence>
<sequence length="139" mass="15476">MSLDSSTIILHHGPRNVCRIRTLLALSLTSSSQSSSKPSSLRATRTSLSLLLKCHMNQNEYNCFDDLCLRVEHSGLASRGRSYRAPRRGMEDLSLKFSGQARTSRPDQVSDEIKSLLLDGEIVIPCFSEWVEFSLAQGC</sequence>
<protein>
    <submittedName>
        <fullName evidence="1">Uncharacterized protein</fullName>
    </submittedName>
</protein>
<dbReference type="Proteomes" id="UP000011096">
    <property type="component" value="Unassembled WGS sequence"/>
</dbReference>
<dbReference type="RefSeq" id="XP_066008435.1">
    <property type="nucleotide sequence ID" value="XM_066152074.1"/>
</dbReference>
<dbReference type="GeneID" id="90980013"/>
<accession>A0A7J6IZA6</accession>
<reference evidence="1 2" key="2">
    <citation type="submission" date="2020-04" db="EMBL/GenBank/DDBJ databases">
        <title>Genome sequencing and assembly of multiple isolates from the Colletotrichum gloeosporioides species complex.</title>
        <authorList>
            <person name="Gan P."/>
            <person name="Shirasu K."/>
        </authorList>
    </citation>
    <scope>NUCLEOTIDE SEQUENCE [LARGE SCALE GENOMIC DNA]</scope>
    <source>
        <strain evidence="1 2">Nara gc5</strain>
    </source>
</reference>
<organism evidence="1 2">
    <name type="scientific">Colletotrichum fructicola (strain Nara gc5)</name>
    <name type="common">Anthracnose fungus</name>
    <name type="synonym">Colletotrichum gloeosporioides (strain Nara gc5)</name>
    <dbReference type="NCBI Taxonomy" id="1213859"/>
    <lineage>
        <taxon>Eukaryota</taxon>
        <taxon>Fungi</taxon>
        <taxon>Dikarya</taxon>
        <taxon>Ascomycota</taxon>
        <taxon>Pezizomycotina</taxon>
        <taxon>Sordariomycetes</taxon>
        <taxon>Hypocreomycetidae</taxon>
        <taxon>Glomerellales</taxon>
        <taxon>Glomerellaceae</taxon>
        <taxon>Colletotrichum</taxon>
        <taxon>Colletotrichum gloeosporioides species complex</taxon>
    </lineage>
</organism>
<keyword evidence="2" id="KW-1185">Reference proteome</keyword>
<evidence type="ECO:0000313" key="1">
    <source>
        <dbReference type="EMBL" id="KAF4482466.1"/>
    </source>
</evidence>
<comment type="caution">
    <text evidence="1">The sequence shown here is derived from an EMBL/GenBank/DDBJ whole genome shotgun (WGS) entry which is preliminary data.</text>
</comment>